<gene>
    <name evidence="3" type="ORF">C7M84_008672</name>
</gene>
<name>A0A3R7P1L6_PENVA</name>
<dbReference type="AlphaFoldDB" id="A0A3R7P1L6"/>
<evidence type="ECO:0000256" key="1">
    <source>
        <dbReference type="SAM" id="MobiDB-lite"/>
    </source>
</evidence>
<proteinExistence type="predicted"/>
<keyword evidence="4" id="KW-1185">Reference proteome</keyword>
<feature type="compositionally biased region" description="Acidic residues" evidence="1">
    <location>
        <begin position="76"/>
        <end position="96"/>
    </location>
</feature>
<feature type="compositionally biased region" description="Basic and acidic residues" evidence="1">
    <location>
        <begin position="97"/>
        <end position="125"/>
    </location>
</feature>
<protein>
    <submittedName>
        <fullName evidence="3">Uncharacterized protein</fullName>
    </submittedName>
</protein>
<feature type="chain" id="PRO_5018635261" evidence="2">
    <location>
        <begin position="23"/>
        <end position="154"/>
    </location>
</feature>
<keyword evidence="2" id="KW-0732">Signal</keyword>
<dbReference type="OrthoDB" id="6380563at2759"/>
<comment type="caution">
    <text evidence="3">The sequence shown here is derived from an EMBL/GenBank/DDBJ whole genome shotgun (WGS) entry which is preliminary data.</text>
</comment>
<accession>A0A3R7P1L6</accession>
<evidence type="ECO:0000313" key="3">
    <source>
        <dbReference type="EMBL" id="ROT72925.1"/>
    </source>
</evidence>
<feature type="compositionally biased region" description="Low complexity" evidence="1">
    <location>
        <begin position="138"/>
        <end position="154"/>
    </location>
</feature>
<feature type="region of interest" description="Disordered" evidence="1">
    <location>
        <begin position="74"/>
        <end position="154"/>
    </location>
</feature>
<dbReference type="Proteomes" id="UP000283509">
    <property type="component" value="Unassembled WGS sequence"/>
</dbReference>
<feature type="signal peptide" evidence="2">
    <location>
        <begin position="1"/>
        <end position="22"/>
    </location>
</feature>
<sequence>MKATPVLLLATLLGLSASFASASEAREERIFAYYSTTSVTSLTTVTITALSTCLSTATTACLGRKKRAGISSFAELENERDDDPINLEGSQSDDIEEVHSQVKRSFEGEQAEEPRLLPRLGENREQNWPGGILAVMTSRSPRSSSSVGSSSSLP</sequence>
<evidence type="ECO:0000313" key="4">
    <source>
        <dbReference type="Proteomes" id="UP000283509"/>
    </source>
</evidence>
<reference evidence="3 4" key="1">
    <citation type="submission" date="2018-04" db="EMBL/GenBank/DDBJ databases">
        <authorList>
            <person name="Zhang X."/>
            <person name="Yuan J."/>
            <person name="Li F."/>
            <person name="Xiang J."/>
        </authorList>
    </citation>
    <scope>NUCLEOTIDE SEQUENCE [LARGE SCALE GENOMIC DNA]</scope>
    <source>
        <tissue evidence="3">Muscle</tissue>
    </source>
</reference>
<dbReference type="EMBL" id="QCYY01002089">
    <property type="protein sequence ID" value="ROT72925.1"/>
    <property type="molecule type" value="Genomic_DNA"/>
</dbReference>
<evidence type="ECO:0000256" key="2">
    <source>
        <dbReference type="SAM" id="SignalP"/>
    </source>
</evidence>
<reference evidence="3 4" key="2">
    <citation type="submission" date="2019-01" db="EMBL/GenBank/DDBJ databases">
        <title>The decoding of complex shrimp genome reveals the adaptation for benthos swimmer, frequently molting mechanism and breeding impact on genome.</title>
        <authorList>
            <person name="Sun Y."/>
            <person name="Gao Y."/>
            <person name="Yu Y."/>
        </authorList>
    </citation>
    <scope>NUCLEOTIDE SEQUENCE [LARGE SCALE GENOMIC DNA]</scope>
    <source>
        <tissue evidence="3">Muscle</tissue>
    </source>
</reference>
<organism evidence="3 4">
    <name type="scientific">Penaeus vannamei</name>
    <name type="common">Whiteleg shrimp</name>
    <name type="synonym">Litopenaeus vannamei</name>
    <dbReference type="NCBI Taxonomy" id="6689"/>
    <lineage>
        <taxon>Eukaryota</taxon>
        <taxon>Metazoa</taxon>
        <taxon>Ecdysozoa</taxon>
        <taxon>Arthropoda</taxon>
        <taxon>Crustacea</taxon>
        <taxon>Multicrustacea</taxon>
        <taxon>Malacostraca</taxon>
        <taxon>Eumalacostraca</taxon>
        <taxon>Eucarida</taxon>
        <taxon>Decapoda</taxon>
        <taxon>Dendrobranchiata</taxon>
        <taxon>Penaeoidea</taxon>
        <taxon>Penaeidae</taxon>
        <taxon>Penaeus</taxon>
    </lineage>
</organism>